<dbReference type="PANTHER" id="PTHR30055">
    <property type="entry name" value="HTH-TYPE TRANSCRIPTIONAL REGULATOR RUTR"/>
    <property type="match status" value="1"/>
</dbReference>
<name>A0ABV8LT18_9ACTN</name>
<evidence type="ECO:0000256" key="2">
    <source>
        <dbReference type="ARBA" id="ARBA00023125"/>
    </source>
</evidence>
<feature type="DNA-binding region" description="H-T-H motif" evidence="4">
    <location>
        <begin position="36"/>
        <end position="55"/>
    </location>
</feature>
<evidence type="ECO:0000256" key="1">
    <source>
        <dbReference type="ARBA" id="ARBA00023015"/>
    </source>
</evidence>
<keyword evidence="3" id="KW-0804">Transcription</keyword>
<sequence length="192" mass="21097">MATVTESTAVKESPARRRILDTATALFYGEGVHGVGVDRIIAEAGVAKATFYHHFPAKDDLVRSYLDEQYARQREAFTAVRARALTPQETITAIFDFMIKFGAEPGYRGCPFINVAAEYPDPRDPVRQIVEAQRVWTRATFRELLAAAGDPEPDRAAGVLMLLRDGVAVGSDLDDTEALRAVTRDAVARVLT</sequence>
<organism evidence="6 7">
    <name type="scientific">Hamadaea flava</name>
    <dbReference type="NCBI Taxonomy" id="1742688"/>
    <lineage>
        <taxon>Bacteria</taxon>
        <taxon>Bacillati</taxon>
        <taxon>Actinomycetota</taxon>
        <taxon>Actinomycetes</taxon>
        <taxon>Micromonosporales</taxon>
        <taxon>Micromonosporaceae</taxon>
        <taxon>Hamadaea</taxon>
    </lineage>
</organism>
<dbReference type="InterPro" id="IPR001647">
    <property type="entry name" value="HTH_TetR"/>
</dbReference>
<dbReference type="InterPro" id="IPR011075">
    <property type="entry name" value="TetR_C"/>
</dbReference>
<dbReference type="PANTHER" id="PTHR30055:SF200">
    <property type="entry name" value="HTH-TYPE TRANSCRIPTIONAL REPRESSOR BDCR"/>
    <property type="match status" value="1"/>
</dbReference>
<comment type="caution">
    <text evidence="6">The sequence shown here is derived from an EMBL/GenBank/DDBJ whole genome shotgun (WGS) entry which is preliminary data.</text>
</comment>
<dbReference type="PROSITE" id="PS50977">
    <property type="entry name" value="HTH_TETR_2"/>
    <property type="match status" value="1"/>
</dbReference>
<gene>
    <name evidence="6" type="ORF">ACFOZ4_23325</name>
</gene>
<dbReference type="Pfam" id="PF00440">
    <property type="entry name" value="TetR_N"/>
    <property type="match status" value="1"/>
</dbReference>
<feature type="domain" description="HTH tetR-type" evidence="5">
    <location>
        <begin position="13"/>
        <end position="73"/>
    </location>
</feature>
<dbReference type="InterPro" id="IPR009057">
    <property type="entry name" value="Homeodomain-like_sf"/>
</dbReference>
<dbReference type="EMBL" id="JBHSAY010000012">
    <property type="protein sequence ID" value="MFC4133551.1"/>
    <property type="molecule type" value="Genomic_DNA"/>
</dbReference>
<dbReference type="PRINTS" id="PR00455">
    <property type="entry name" value="HTHTETR"/>
</dbReference>
<keyword evidence="1" id="KW-0805">Transcription regulation</keyword>
<evidence type="ECO:0000256" key="3">
    <source>
        <dbReference type="ARBA" id="ARBA00023163"/>
    </source>
</evidence>
<reference evidence="7" key="1">
    <citation type="journal article" date="2019" name="Int. J. Syst. Evol. Microbiol.">
        <title>The Global Catalogue of Microorganisms (GCM) 10K type strain sequencing project: providing services to taxonomists for standard genome sequencing and annotation.</title>
        <authorList>
            <consortium name="The Broad Institute Genomics Platform"/>
            <consortium name="The Broad Institute Genome Sequencing Center for Infectious Disease"/>
            <person name="Wu L."/>
            <person name="Ma J."/>
        </authorList>
    </citation>
    <scope>NUCLEOTIDE SEQUENCE [LARGE SCALE GENOMIC DNA]</scope>
    <source>
        <strain evidence="7">CGMCC 4.7289</strain>
    </source>
</reference>
<proteinExistence type="predicted"/>
<dbReference type="SUPFAM" id="SSF46689">
    <property type="entry name" value="Homeodomain-like"/>
    <property type="match status" value="1"/>
</dbReference>
<accession>A0ABV8LT18</accession>
<dbReference type="Gene3D" id="1.10.357.10">
    <property type="entry name" value="Tetracycline Repressor, domain 2"/>
    <property type="match status" value="1"/>
</dbReference>
<keyword evidence="7" id="KW-1185">Reference proteome</keyword>
<evidence type="ECO:0000313" key="7">
    <source>
        <dbReference type="Proteomes" id="UP001595816"/>
    </source>
</evidence>
<evidence type="ECO:0000313" key="6">
    <source>
        <dbReference type="EMBL" id="MFC4133551.1"/>
    </source>
</evidence>
<keyword evidence="2 4" id="KW-0238">DNA-binding</keyword>
<protein>
    <submittedName>
        <fullName evidence="6">TetR/AcrR family transcriptional regulator</fullName>
    </submittedName>
</protein>
<dbReference type="RefSeq" id="WP_253762343.1">
    <property type="nucleotide sequence ID" value="NZ_JAMZDZ010000001.1"/>
</dbReference>
<dbReference type="Pfam" id="PF16925">
    <property type="entry name" value="TetR_C_13"/>
    <property type="match status" value="1"/>
</dbReference>
<dbReference type="InterPro" id="IPR036271">
    <property type="entry name" value="Tet_transcr_reg_TetR-rel_C_sf"/>
</dbReference>
<dbReference type="Proteomes" id="UP001595816">
    <property type="component" value="Unassembled WGS sequence"/>
</dbReference>
<evidence type="ECO:0000259" key="5">
    <source>
        <dbReference type="PROSITE" id="PS50977"/>
    </source>
</evidence>
<dbReference type="InterPro" id="IPR050109">
    <property type="entry name" value="HTH-type_TetR-like_transc_reg"/>
</dbReference>
<dbReference type="SUPFAM" id="SSF48498">
    <property type="entry name" value="Tetracyclin repressor-like, C-terminal domain"/>
    <property type="match status" value="1"/>
</dbReference>
<evidence type="ECO:0000256" key="4">
    <source>
        <dbReference type="PROSITE-ProRule" id="PRU00335"/>
    </source>
</evidence>